<dbReference type="PRINTS" id="PR00080">
    <property type="entry name" value="SDRFAMILY"/>
</dbReference>
<dbReference type="AlphaFoldDB" id="A0A0R2IWY8"/>
<dbReference type="EMBL" id="JQBR01000001">
    <property type="protein sequence ID" value="KRN67493.1"/>
    <property type="molecule type" value="Genomic_DNA"/>
</dbReference>
<proteinExistence type="inferred from homology"/>
<dbReference type="InterPro" id="IPR002347">
    <property type="entry name" value="SDR_fam"/>
</dbReference>
<evidence type="ECO:0000256" key="2">
    <source>
        <dbReference type="ARBA" id="ARBA00023002"/>
    </source>
</evidence>
<evidence type="ECO:0000256" key="3">
    <source>
        <dbReference type="RuleBase" id="RU000363"/>
    </source>
</evidence>
<dbReference type="GO" id="GO:0016616">
    <property type="term" value="F:oxidoreductase activity, acting on the CH-OH group of donors, NAD or NADP as acceptor"/>
    <property type="evidence" value="ECO:0007669"/>
    <property type="project" value="UniProtKB-ARBA"/>
</dbReference>
<dbReference type="Gene3D" id="3.40.50.720">
    <property type="entry name" value="NAD(P)-binding Rossmann-like Domain"/>
    <property type="match status" value="1"/>
</dbReference>
<dbReference type="InterPro" id="IPR036291">
    <property type="entry name" value="NAD(P)-bd_dom_sf"/>
</dbReference>
<dbReference type="InterPro" id="IPR020904">
    <property type="entry name" value="Sc_DH/Rdtase_CS"/>
</dbReference>
<keyword evidence="2" id="KW-0560">Oxidoreductase</keyword>
<dbReference type="PATRIC" id="fig|319652.3.peg.32"/>
<dbReference type="Pfam" id="PF00106">
    <property type="entry name" value="adh_short"/>
    <property type="match status" value="1"/>
</dbReference>
<reference evidence="4 5" key="1">
    <citation type="journal article" date="2015" name="Genome Announc.">
        <title>Expanding the biotechnology potential of lactobacilli through comparative genomics of 213 strains and associated genera.</title>
        <authorList>
            <person name="Sun Z."/>
            <person name="Harris H.M."/>
            <person name="McCann A."/>
            <person name="Guo C."/>
            <person name="Argimon S."/>
            <person name="Zhang W."/>
            <person name="Yang X."/>
            <person name="Jeffery I.B."/>
            <person name="Cooney J.C."/>
            <person name="Kagawa T.F."/>
            <person name="Liu W."/>
            <person name="Song Y."/>
            <person name="Salvetti E."/>
            <person name="Wrobel A."/>
            <person name="Rasinkangas P."/>
            <person name="Parkhill J."/>
            <person name="Rea M.C."/>
            <person name="O'Sullivan O."/>
            <person name="Ritari J."/>
            <person name="Douillard F.P."/>
            <person name="Paul Ross R."/>
            <person name="Yang R."/>
            <person name="Briner A.E."/>
            <person name="Felis G.E."/>
            <person name="de Vos W.M."/>
            <person name="Barrangou R."/>
            <person name="Klaenhammer T.R."/>
            <person name="Caufield P.W."/>
            <person name="Cui Y."/>
            <person name="Zhang H."/>
            <person name="O'Toole P.W."/>
        </authorList>
    </citation>
    <scope>NUCLEOTIDE SEQUENCE [LARGE SCALE GENOMIC DNA]</scope>
    <source>
        <strain evidence="4 5">DSM 17757</strain>
    </source>
</reference>
<dbReference type="PRINTS" id="PR00081">
    <property type="entry name" value="GDHRDH"/>
</dbReference>
<dbReference type="PIRSF" id="PIRSF000126">
    <property type="entry name" value="11-beta-HSD1"/>
    <property type="match status" value="1"/>
</dbReference>
<dbReference type="PROSITE" id="PS00061">
    <property type="entry name" value="ADH_SHORT"/>
    <property type="match status" value="1"/>
</dbReference>
<name>A0A0R2IWY8_9LACO</name>
<dbReference type="Proteomes" id="UP000051568">
    <property type="component" value="Unassembled WGS sequence"/>
</dbReference>
<protein>
    <submittedName>
        <fullName evidence="4">Short-chain dehydrogenase reductase family oxidoreductase</fullName>
    </submittedName>
</protein>
<dbReference type="SUPFAM" id="SSF51735">
    <property type="entry name" value="NAD(P)-binding Rossmann-fold domains"/>
    <property type="match status" value="1"/>
</dbReference>
<dbReference type="FunFam" id="3.40.50.720:FF:000047">
    <property type="entry name" value="NADP-dependent L-serine/L-allo-threonine dehydrogenase"/>
    <property type="match status" value="1"/>
</dbReference>
<evidence type="ECO:0000256" key="1">
    <source>
        <dbReference type="ARBA" id="ARBA00006484"/>
    </source>
</evidence>
<dbReference type="PANTHER" id="PTHR44196">
    <property type="entry name" value="DEHYDROGENASE/REDUCTASE SDR FAMILY MEMBER 7B"/>
    <property type="match status" value="1"/>
</dbReference>
<comment type="similarity">
    <text evidence="1 3">Belongs to the short-chain dehydrogenases/reductases (SDR) family.</text>
</comment>
<dbReference type="STRING" id="319652.IV80_GL000032"/>
<dbReference type="GO" id="GO:0016020">
    <property type="term" value="C:membrane"/>
    <property type="evidence" value="ECO:0007669"/>
    <property type="project" value="TreeGrafter"/>
</dbReference>
<dbReference type="OrthoDB" id="9793345at2"/>
<keyword evidence="5" id="KW-1185">Reference proteome</keyword>
<sequence length="271" mass="30003">MLTRLKELRDLEGKIVLITGASSGVGKLVAFEMATRGATLVLCARHLTELRKVAQKCKELSQHAAYVVQLDVSDSQMIDQQLIHVLRDIGSVDVLVNSAGFGLFEPFVELDMATVEKMFRVNVLGLMYVTQRIAQQMITVKRGQIFNIASVAGKIATPKSTAYSATKFAVVGFSNALRLELKPLGIQVTTVNPGPVETNFFKTADPSGNYFDRIKLLALSPEKVAHQIVNAVGYKRREINAPLYMELIHRGYELFPNFGDQLASSQLFNRK</sequence>
<comment type="caution">
    <text evidence="4">The sequence shown here is derived from an EMBL/GenBank/DDBJ whole genome shotgun (WGS) entry which is preliminary data.</text>
</comment>
<dbReference type="PANTHER" id="PTHR44196:SF1">
    <property type="entry name" value="DEHYDROGENASE_REDUCTASE SDR FAMILY MEMBER 7B"/>
    <property type="match status" value="1"/>
</dbReference>
<evidence type="ECO:0000313" key="4">
    <source>
        <dbReference type="EMBL" id="KRN67493.1"/>
    </source>
</evidence>
<organism evidence="4 5">
    <name type="scientific">Pediococcus cellicola</name>
    <dbReference type="NCBI Taxonomy" id="319652"/>
    <lineage>
        <taxon>Bacteria</taxon>
        <taxon>Bacillati</taxon>
        <taxon>Bacillota</taxon>
        <taxon>Bacilli</taxon>
        <taxon>Lactobacillales</taxon>
        <taxon>Lactobacillaceae</taxon>
        <taxon>Pediococcus</taxon>
    </lineage>
</organism>
<accession>A0A0R2IWY8</accession>
<gene>
    <name evidence="4" type="ORF">IV80_GL000032</name>
</gene>
<evidence type="ECO:0000313" key="5">
    <source>
        <dbReference type="Proteomes" id="UP000051568"/>
    </source>
</evidence>